<dbReference type="UniPathway" id="UPA00219"/>
<keyword evidence="3 7" id="KW-0133">Cell shape</keyword>
<evidence type="ECO:0000256" key="8">
    <source>
        <dbReference type="SAM" id="SignalP"/>
    </source>
</evidence>
<keyword evidence="2" id="KW-0808">Transferase</keyword>
<comment type="pathway">
    <text evidence="1 7">Cell wall biogenesis; peptidoglycan biosynthesis.</text>
</comment>
<reference evidence="10 11" key="1">
    <citation type="submission" date="2010-01" db="EMBL/GenBank/DDBJ databases">
        <title>The complete genome of Thermobispora bispora DSM 43833.</title>
        <authorList>
            <consortium name="US DOE Joint Genome Institute (JGI-PGF)"/>
            <person name="Lucas S."/>
            <person name="Copeland A."/>
            <person name="Lapidus A."/>
            <person name="Glavina del Rio T."/>
            <person name="Dalin E."/>
            <person name="Tice H."/>
            <person name="Bruce D."/>
            <person name="Goodwin L."/>
            <person name="Pitluck S."/>
            <person name="Kyrpides N."/>
            <person name="Mavromatis K."/>
            <person name="Ivanova N."/>
            <person name="Mikhailova N."/>
            <person name="Chertkov O."/>
            <person name="Brettin T."/>
            <person name="Detter J.C."/>
            <person name="Han C."/>
            <person name="Larimer F."/>
            <person name="Land M."/>
            <person name="Hauser L."/>
            <person name="Markowitz V."/>
            <person name="Cheng J.-F."/>
            <person name="Hugenholtz P."/>
            <person name="Woyke T."/>
            <person name="Wu D."/>
            <person name="Jando M."/>
            <person name="Schneider S."/>
            <person name="Klenk H.-P."/>
            <person name="Eisen J.A."/>
        </authorList>
    </citation>
    <scope>NUCLEOTIDE SEQUENCE [LARGE SCALE GENOMIC DNA]</scope>
    <source>
        <strain evidence="11">ATCC 19993 / DSM 43833 / CBS 139.67 / JCM 10125 / KCTC 9307 / NBRC 14880 / R51</strain>
    </source>
</reference>
<evidence type="ECO:0000256" key="6">
    <source>
        <dbReference type="ARBA" id="ARBA00023316"/>
    </source>
</evidence>
<dbReference type="GO" id="GO:0071972">
    <property type="term" value="F:peptidoglycan L,D-transpeptidase activity"/>
    <property type="evidence" value="ECO:0007669"/>
    <property type="project" value="TreeGrafter"/>
</dbReference>
<dbReference type="RefSeq" id="WP_013131544.1">
    <property type="nucleotide sequence ID" value="NC_014165.1"/>
</dbReference>
<feature type="domain" description="L,D-TPase catalytic" evidence="9">
    <location>
        <begin position="230"/>
        <end position="356"/>
    </location>
</feature>
<evidence type="ECO:0000256" key="5">
    <source>
        <dbReference type="ARBA" id="ARBA00023315"/>
    </source>
</evidence>
<accession>D6Y991</accession>
<organism evidence="10 11">
    <name type="scientific">Thermobispora bispora (strain ATCC 19993 / DSM 43833 / CBS 139.67 / JCM 10125 / KCTC 9307 / NBRC 14880 / R51)</name>
    <dbReference type="NCBI Taxonomy" id="469371"/>
    <lineage>
        <taxon>Bacteria</taxon>
        <taxon>Bacillati</taxon>
        <taxon>Actinomycetota</taxon>
        <taxon>Actinomycetes</taxon>
        <taxon>Streptosporangiales</taxon>
        <taxon>Streptosporangiaceae</taxon>
        <taxon>Thermobispora</taxon>
    </lineage>
</organism>
<dbReference type="STRING" id="469371.Tbis_1292"/>
<dbReference type="Proteomes" id="UP000006640">
    <property type="component" value="Chromosome"/>
</dbReference>
<evidence type="ECO:0000256" key="4">
    <source>
        <dbReference type="ARBA" id="ARBA00022984"/>
    </source>
</evidence>
<dbReference type="PROSITE" id="PS51257">
    <property type="entry name" value="PROKAR_LIPOPROTEIN"/>
    <property type="match status" value="1"/>
</dbReference>
<evidence type="ECO:0000256" key="2">
    <source>
        <dbReference type="ARBA" id="ARBA00022679"/>
    </source>
</evidence>
<gene>
    <name evidence="10" type="ordered locus">Tbis_1292</name>
</gene>
<evidence type="ECO:0000256" key="1">
    <source>
        <dbReference type="ARBA" id="ARBA00004752"/>
    </source>
</evidence>
<name>D6Y991_THEBD</name>
<dbReference type="InterPro" id="IPR038063">
    <property type="entry name" value="Transpep_catalytic_dom"/>
</dbReference>
<protein>
    <submittedName>
        <fullName evidence="10">ErfK/YbiS/YcfS/YnhG family protein</fullName>
    </submittedName>
</protein>
<dbReference type="EMBL" id="CP001874">
    <property type="protein sequence ID" value="ADG88011.1"/>
    <property type="molecule type" value="Genomic_DNA"/>
</dbReference>
<dbReference type="InterPro" id="IPR050979">
    <property type="entry name" value="LD-transpeptidase"/>
</dbReference>
<keyword evidence="8" id="KW-0732">Signal</keyword>
<dbReference type="CDD" id="cd16913">
    <property type="entry name" value="YkuD_like"/>
    <property type="match status" value="1"/>
</dbReference>
<keyword evidence="11" id="KW-1185">Reference proteome</keyword>
<dbReference type="Gene3D" id="2.40.440.10">
    <property type="entry name" value="L,D-transpeptidase catalytic domain-like"/>
    <property type="match status" value="1"/>
</dbReference>
<dbReference type="SUPFAM" id="SSF141523">
    <property type="entry name" value="L,D-transpeptidase catalytic domain-like"/>
    <property type="match status" value="1"/>
</dbReference>
<dbReference type="GO" id="GO:0018104">
    <property type="term" value="P:peptidoglycan-protein cross-linking"/>
    <property type="evidence" value="ECO:0007669"/>
    <property type="project" value="TreeGrafter"/>
</dbReference>
<dbReference type="CDD" id="cd13432">
    <property type="entry name" value="LDT_IgD_like_2"/>
    <property type="match status" value="1"/>
</dbReference>
<evidence type="ECO:0000256" key="3">
    <source>
        <dbReference type="ARBA" id="ARBA00022960"/>
    </source>
</evidence>
<dbReference type="InterPro" id="IPR005490">
    <property type="entry name" value="LD_TPept_cat_dom"/>
</dbReference>
<dbReference type="InterPro" id="IPR041280">
    <property type="entry name" value="Big_10"/>
</dbReference>
<keyword evidence="4 7" id="KW-0573">Peptidoglycan synthesis</keyword>
<dbReference type="PROSITE" id="PS52029">
    <property type="entry name" value="LD_TPASE"/>
    <property type="match status" value="1"/>
</dbReference>
<evidence type="ECO:0000259" key="9">
    <source>
        <dbReference type="PROSITE" id="PS52029"/>
    </source>
</evidence>
<feature type="active site" description="Nucleophile" evidence="7">
    <location>
        <position position="332"/>
    </location>
</feature>
<dbReference type="Pfam" id="PF17964">
    <property type="entry name" value="Big_10"/>
    <property type="match status" value="1"/>
</dbReference>
<evidence type="ECO:0000313" key="11">
    <source>
        <dbReference type="Proteomes" id="UP000006640"/>
    </source>
</evidence>
<dbReference type="Gene3D" id="2.60.40.3780">
    <property type="match status" value="1"/>
</dbReference>
<evidence type="ECO:0000256" key="7">
    <source>
        <dbReference type="PROSITE-ProRule" id="PRU01373"/>
    </source>
</evidence>
<dbReference type="GO" id="GO:0071555">
    <property type="term" value="P:cell wall organization"/>
    <property type="evidence" value="ECO:0007669"/>
    <property type="project" value="UniProtKB-UniRule"/>
</dbReference>
<sequence length="395" mass="42282">MRAGAAGALALLVAAAGCSLTSESADGGRDGTGTAIRISPADGASDLPTGLPITVSAAQGTLKSVTVTAGGRPVSGVFSADRTQWRSDRALIPGATYQVHAVASGPNGATVERTSRFTTEKAVKTFGIDTLIPNKDHGSTLGVGMPIIITFDQPISDRVSVERNLIVEASRPVEGAWHWLNEKKVVWRPKEYWPAHTKVRVVARLANVRGGAGLYGKQDYVREFQIGREQISVADTKTHHMTVKRDGKVIKVIPISAGSGDVFRHYTTSGIHVAMSREPVTVMVSPDAAPGQPGYYRTTTYHNVRISDTGEYVHGAPWSVGSQGRANVSHGCVNASPANAKWFMENTLIGDPIIVTGSPRKLEPTNGWSYFQASWEDWLKQSRLRADFAAPLASV</sequence>
<proteinExistence type="predicted"/>
<keyword evidence="6 7" id="KW-0961">Cell wall biogenesis/degradation</keyword>
<feature type="chain" id="PRO_5039045837" evidence="8">
    <location>
        <begin position="25"/>
        <end position="395"/>
    </location>
</feature>
<dbReference type="AlphaFoldDB" id="D6Y991"/>
<dbReference type="PANTHER" id="PTHR30582">
    <property type="entry name" value="L,D-TRANSPEPTIDASE"/>
    <property type="match status" value="1"/>
</dbReference>
<dbReference type="Pfam" id="PF03734">
    <property type="entry name" value="YkuD"/>
    <property type="match status" value="1"/>
</dbReference>
<evidence type="ECO:0000313" key="10">
    <source>
        <dbReference type="EMBL" id="ADG88011.1"/>
    </source>
</evidence>
<keyword evidence="5" id="KW-0012">Acyltransferase</keyword>
<dbReference type="GO" id="GO:0008360">
    <property type="term" value="P:regulation of cell shape"/>
    <property type="evidence" value="ECO:0007669"/>
    <property type="project" value="UniProtKB-UniRule"/>
</dbReference>
<dbReference type="eggNOG" id="COG1376">
    <property type="taxonomic scope" value="Bacteria"/>
</dbReference>
<feature type="active site" description="Proton donor/acceptor" evidence="7">
    <location>
        <position position="314"/>
    </location>
</feature>
<dbReference type="GO" id="GO:0005576">
    <property type="term" value="C:extracellular region"/>
    <property type="evidence" value="ECO:0007669"/>
    <property type="project" value="TreeGrafter"/>
</dbReference>
<dbReference type="GO" id="GO:0016746">
    <property type="term" value="F:acyltransferase activity"/>
    <property type="evidence" value="ECO:0007669"/>
    <property type="project" value="UniProtKB-KW"/>
</dbReference>
<feature type="signal peptide" evidence="8">
    <location>
        <begin position="1"/>
        <end position="24"/>
    </location>
</feature>
<dbReference type="HOGENOM" id="CLU_039404_3_0_11"/>
<dbReference type="PANTHER" id="PTHR30582:SF2">
    <property type="entry name" value="L,D-TRANSPEPTIDASE YCIB-RELATED"/>
    <property type="match status" value="1"/>
</dbReference>
<dbReference type="KEGG" id="tbi:Tbis_1292"/>
<dbReference type="OrthoDB" id="5242354at2"/>
<dbReference type="Gene3D" id="2.60.40.3710">
    <property type="match status" value="1"/>
</dbReference>